<keyword evidence="2" id="KW-1185">Reference proteome</keyword>
<dbReference type="Proteomes" id="UP000001953">
    <property type="component" value="Chromosome"/>
</dbReference>
<accession>Q1QNL1</accession>
<dbReference type="EMBL" id="CP000319">
    <property type="protein sequence ID" value="ABE62186.1"/>
    <property type="molecule type" value="Genomic_DNA"/>
</dbReference>
<gene>
    <name evidence="1" type="ordered locus">Nham_1362</name>
</gene>
<evidence type="ECO:0000313" key="1">
    <source>
        <dbReference type="EMBL" id="ABE62186.1"/>
    </source>
</evidence>
<protein>
    <submittedName>
        <fullName evidence="1">Uncharacterized protein</fullName>
    </submittedName>
</protein>
<evidence type="ECO:0000313" key="2">
    <source>
        <dbReference type="Proteomes" id="UP000001953"/>
    </source>
</evidence>
<reference evidence="1 2" key="1">
    <citation type="submission" date="2006-03" db="EMBL/GenBank/DDBJ databases">
        <title>Complete sequence of chromosome of Nitrobacter hamburgensis X14.</title>
        <authorList>
            <consortium name="US DOE Joint Genome Institute"/>
            <person name="Copeland A."/>
            <person name="Lucas S."/>
            <person name="Lapidus A."/>
            <person name="Barry K."/>
            <person name="Detter J.C."/>
            <person name="Glavina del Rio T."/>
            <person name="Hammon N."/>
            <person name="Israni S."/>
            <person name="Dalin E."/>
            <person name="Tice H."/>
            <person name="Pitluck S."/>
            <person name="Chain P."/>
            <person name="Malfatti S."/>
            <person name="Shin M."/>
            <person name="Vergez L."/>
            <person name="Schmutz J."/>
            <person name="Larimer F."/>
            <person name="Land M."/>
            <person name="Hauser L."/>
            <person name="Kyrpides N."/>
            <person name="Ivanova N."/>
            <person name="Ward B."/>
            <person name="Arp D."/>
            <person name="Klotz M."/>
            <person name="Stein L."/>
            <person name="O'Mullan G."/>
            <person name="Starkenburg S."/>
            <person name="Sayavedra L."/>
            <person name="Poret-Peterson A.T."/>
            <person name="Gentry M.E."/>
            <person name="Bruce D."/>
            <person name="Richardson P."/>
        </authorList>
    </citation>
    <scope>NUCLEOTIDE SEQUENCE [LARGE SCALE GENOMIC DNA]</scope>
    <source>
        <strain evidence="2">DSM 10229 / NCIMB 13809 / X14</strain>
    </source>
</reference>
<name>Q1QNL1_NITHX</name>
<dbReference type="HOGENOM" id="CLU_2094250_0_0_5"/>
<dbReference type="KEGG" id="nha:Nham_1362"/>
<sequence>MVVGLVMIAMYHGAIAKPFTGSLKFDEFGLQNLGAGLLQKCPHTLAAVVAFDDTGGVAGPATGKCVRGLHDLDRVVGNVGQVGPVGDPHGADRATVRFISAGDEVDRDGEHSRTPS</sequence>
<dbReference type="AlphaFoldDB" id="Q1QNL1"/>
<proteinExistence type="predicted"/>
<organism evidence="1 2">
    <name type="scientific">Nitrobacter hamburgensis (strain DSM 10229 / NCIMB 13809 / X14)</name>
    <dbReference type="NCBI Taxonomy" id="323097"/>
    <lineage>
        <taxon>Bacteria</taxon>
        <taxon>Pseudomonadati</taxon>
        <taxon>Pseudomonadota</taxon>
        <taxon>Alphaproteobacteria</taxon>
        <taxon>Hyphomicrobiales</taxon>
        <taxon>Nitrobacteraceae</taxon>
        <taxon>Nitrobacter</taxon>
    </lineage>
</organism>